<feature type="domain" description="Ice-binding protein C-terminal" evidence="2">
    <location>
        <begin position="187"/>
        <end position="209"/>
    </location>
</feature>
<evidence type="ECO:0000313" key="4">
    <source>
        <dbReference type="Proteomes" id="UP001179361"/>
    </source>
</evidence>
<sequence length="212" mass="22353">MFANLLRTTLLCSALFLTGAASAAPIAFVPANDPVGFDTAGTEYAVSNDSWWMGRGLTFNVSSAQAINSIGLLHDLTGIDLSFGLYEISKTSITLSKTATLASGGANVTTNGREWIDFDLGGLVLEAGKDYLLEFAFTGDANSNFYYNNLNEPWSQGAFTGLDGTMGPELQNFVVAGFRIDAVDAAAVPEPGSLALLVIGVAALARRRRAQI</sequence>
<feature type="chain" id="PRO_5045605074" evidence="1">
    <location>
        <begin position="24"/>
        <end position="212"/>
    </location>
</feature>
<evidence type="ECO:0000259" key="2">
    <source>
        <dbReference type="Pfam" id="PF07589"/>
    </source>
</evidence>
<keyword evidence="4" id="KW-1185">Reference proteome</keyword>
<organism evidence="3 4">
    <name type="scientific">Massilia phyllostachyos</name>
    <dbReference type="NCBI Taxonomy" id="2898585"/>
    <lineage>
        <taxon>Bacteria</taxon>
        <taxon>Pseudomonadati</taxon>
        <taxon>Pseudomonadota</taxon>
        <taxon>Betaproteobacteria</taxon>
        <taxon>Burkholderiales</taxon>
        <taxon>Oxalobacteraceae</taxon>
        <taxon>Telluria group</taxon>
        <taxon>Massilia</taxon>
    </lineage>
</organism>
<dbReference type="EMBL" id="JAJNOC010000004">
    <property type="protein sequence ID" value="MCD2517657.1"/>
    <property type="molecule type" value="Genomic_DNA"/>
</dbReference>
<accession>A0ABS8Q9C2</accession>
<keyword evidence="1" id="KW-0732">Signal</keyword>
<dbReference type="Proteomes" id="UP001179361">
    <property type="component" value="Unassembled WGS sequence"/>
</dbReference>
<evidence type="ECO:0000313" key="3">
    <source>
        <dbReference type="EMBL" id="MCD2517657.1"/>
    </source>
</evidence>
<reference evidence="3" key="1">
    <citation type="submission" date="2021-11" db="EMBL/GenBank/DDBJ databases">
        <title>The complete genome of Massilia sp sp. G4R7.</title>
        <authorList>
            <person name="Liu L."/>
            <person name="Yue J."/>
            <person name="Yuan J."/>
            <person name="Yang F."/>
            <person name="Li L."/>
        </authorList>
    </citation>
    <scope>NUCLEOTIDE SEQUENCE</scope>
    <source>
        <strain evidence="3">G4R7</strain>
    </source>
</reference>
<dbReference type="InterPro" id="IPR013424">
    <property type="entry name" value="Ice-binding_C"/>
</dbReference>
<dbReference type="RefSeq" id="WP_231058937.1">
    <property type="nucleotide sequence ID" value="NZ_JAJNOC010000004.1"/>
</dbReference>
<evidence type="ECO:0000256" key="1">
    <source>
        <dbReference type="SAM" id="SignalP"/>
    </source>
</evidence>
<gene>
    <name evidence="3" type="ORF">LQ564_15185</name>
</gene>
<name>A0ABS8Q9C2_9BURK</name>
<protein>
    <submittedName>
        <fullName evidence="3">PEP-CTERM sorting domain-containing protein</fullName>
    </submittedName>
</protein>
<dbReference type="Pfam" id="PF07589">
    <property type="entry name" value="PEP-CTERM"/>
    <property type="match status" value="1"/>
</dbReference>
<comment type="caution">
    <text evidence="3">The sequence shown here is derived from an EMBL/GenBank/DDBJ whole genome shotgun (WGS) entry which is preliminary data.</text>
</comment>
<dbReference type="NCBIfam" id="TIGR02595">
    <property type="entry name" value="PEP_CTERM"/>
    <property type="match status" value="1"/>
</dbReference>
<proteinExistence type="predicted"/>
<feature type="signal peptide" evidence="1">
    <location>
        <begin position="1"/>
        <end position="23"/>
    </location>
</feature>